<dbReference type="Proteomes" id="UP001321473">
    <property type="component" value="Unassembled WGS sequence"/>
</dbReference>
<accession>A0AAQ4FD28</accession>
<name>A0AAQ4FD28_AMBAM</name>
<evidence type="ECO:0000256" key="1">
    <source>
        <dbReference type="SAM" id="MobiDB-lite"/>
    </source>
</evidence>
<protein>
    <submittedName>
        <fullName evidence="2">Uncharacterized protein</fullName>
    </submittedName>
</protein>
<feature type="compositionally biased region" description="Basic residues" evidence="1">
    <location>
        <begin position="36"/>
        <end position="50"/>
    </location>
</feature>
<reference evidence="2 3" key="1">
    <citation type="journal article" date="2023" name="Arcadia Sci">
        <title>De novo assembly of a long-read Amblyomma americanum tick genome.</title>
        <authorList>
            <person name="Chou S."/>
            <person name="Poskanzer K.E."/>
            <person name="Rollins M."/>
            <person name="Thuy-Boun P.S."/>
        </authorList>
    </citation>
    <scope>NUCLEOTIDE SEQUENCE [LARGE SCALE GENOMIC DNA]</scope>
    <source>
        <strain evidence="2">F_SG_1</strain>
        <tissue evidence="2">Salivary glands</tissue>
    </source>
</reference>
<evidence type="ECO:0000313" key="3">
    <source>
        <dbReference type="Proteomes" id="UP001321473"/>
    </source>
</evidence>
<dbReference type="AlphaFoldDB" id="A0AAQ4FD28"/>
<feature type="region of interest" description="Disordered" evidence="1">
    <location>
        <begin position="36"/>
        <end position="60"/>
    </location>
</feature>
<sequence length="134" mass="14780">MMQRVSPPSADRNLRTWAAAAVAAAVPRWPACRRPTGRCRRTTPNRKGRTRAACSSTQSPTAAAQDGTMWKTWTLSSQGYPFYFLLHGCEYRNSGFYALVLQFGNQKLLGADPTILKSSPNTKSTFVSMSMVSI</sequence>
<keyword evidence="3" id="KW-1185">Reference proteome</keyword>
<dbReference type="EMBL" id="JARKHS020004457">
    <property type="protein sequence ID" value="KAK8784565.1"/>
    <property type="molecule type" value="Genomic_DNA"/>
</dbReference>
<evidence type="ECO:0000313" key="2">
    <source>
        <dbReference type="EMBL" id="KAK8784565.1"/>
    </source>
</evidence>
<organism evidence="2 3">
    <name type="scientific">Amblyomma americanum</name>
    <name type="common">Lone star tick</name>
    <dbReference type="NCBI Taxonomy" id="6943"/>
    <lineage>
        <taxon>Eukaryota</taxon>
        <taxon>Metazoa</taxon>
        <taxon>Ecdysozoa</taxon>
        <taxon>Arthropoda</taxon>
        <taxon>Chelicerata</taxon>
        <taxon>Arachnida</taxon>
        <taxon>Acari</taxon>
        <taxon>Parasitiformes</taxon>
        <taxon>Ixodida</taxon>
        <taxon>Ixodoidea</taxon>
        <taxon>Ixodidae</taxon>
        <taxon>Amblyomminae</taxon>
        <taxon>Amblyomma</taxon>
    </lineage>
</organism>
<gene>
    <name evidence="2" type="ORF">V5799_009070</name>
</gene>
<proteinExistence type="predicted"/>
<comment type="caution">
    <text evidence="2">The sequence shown here is derived from an EMBL/GenBank/DDBJ whole genome shotgun (WGS) entry which is preliminary data.</text>
</comment>